<dbReference type="PANTHER" id="PTHR30126:SF64">
    <property type="entry name" value="HTH-TYPE TRANSCRIPTIONAL REGULATOR CITR"/>
    <property type="match status" value="1"/>
</dbReference>
<feature type="domain" description="HTH lysR-type" evidence="5">
    <location>
        <begin position="3"/>
        <end position="60"/>
    </location>
</feature>
<evidence type="ECO:0000313" key="6">
    <source>
        <dbReference type="EMBL" id="TCO75234.1"/>
    </source>
</evidence>
<dbReference type="InterPro" id="IPR036388">
    <property type="entry name" value="WH-like_DNA-bd_sf"/>
</dbReference>
<dbReference type="GO" id="GO:0000976">
    <property type="term" value="F:transcription cis-regulatory region binding"/>
    <property type="evidence" value="ECO:0007669"/>
    <property type="project" value="TreeGrafter"/>
</dbReference>
<keyword evidence="3 6" id="KW-0238">DNA-binding</keyword>
<dbReference type="GO" id="GO:0003700">
    <property type="term" value="F:DNA-binding transcription factor activity"/>
    <property type="evidence" value="ECO:0007669"/>
    <property type="project" value="InterPro"/>
</dbReference>
<dbReference type="Pfam" id="PF03466">
    <property type="entry name" value="LysR_substrate"/>
    <property type="match status" value="1"/>
</dbReference>
<dbReference type="InterPro" id="IPR036390">
    <property type="entry name" value="WH_DNA-bd_sf"/>
</dbReference>
<dbReference type="SUPFAM" id="SSF53850">
    <property type="entry name" value="Periplasmic binding protein-like II"/>
    <property type="match status" value="1"/>
</dbReference>
<gene>
    <name evidence="6" type="ORF">EV214_10971</name>
</gene>
<comment type="caution">
    <text evidence="6">The sequence shown here is derived from an EMBL/GenBank/DDBJ whole genome shotgun (WGS) entry which is preliminary data.</text>
</comment>
<proteinExistence type="inferred from homology"/>
<dbReference type="SUPFAM" id="SSF46785">
    <property type="entry name" value="Winged helix' DNA-binding domain"/>
    <property type="match status" value="1"/>
</dbReference>
<comment type="similarity">
    <text evidence="1">Belongs to the LysR transcriptional regulatory family.</text>
</comment>
<sequence>MEINFELYKVFYFVGKYLSFSQAANNLYISQSAVSQSIKLLEEKLNSKLFFRHTKEVKFTVEGELLFKHIEQAFNFIKSGERSVGEIHSLKKGEVRIGASDTICKYYLLPFLKKFHEIYPDIKIHIINRPSPVCAELLKKGSVDMSVINLPHKIVYKNMHFKEIKKIQDVFIAGSSFKNLKGKVLSLKELENYPLLLLEKNSTTRNFFDAFIKKHNVAITPEFELGSIDLLVELTKIGLGISYVMLDAIKDTLEKEKFFILNIKEKPPQRSIGVLHNTNIPIPIATQKFIDLLYD</sequence>
<name>A0A4R2KNZ4_9FIRM</name>
<evidence type="ECO:0000259" key="5">
    <source>
        <dbReference type="PROSITE" id="PS50931"/>
    </source>
</evidence>
<dbReference type="PRINTS" id="PR00039">
    <property type="entry name" value="HTHLYSR"/>
</dbReference>
<dbReference type="RefSeq" id="WP_132244651.1">
    <property type="nucleotide sequence ID" value="NZ_SLWV01000009.1"/>
</dbReference>
<organism evidence="6 7">
    <name type="scientific">Marinisporobacter balticus</name>
    <dbReference type="NCBI Taxonomy" id="2018667"/>
    <lineage>
        <taxon>Bacteria</taxon>
        <taxon>Bacillati</taxon>
        <taxon>Bacillota</taxon>
        <taxon>Clostridia</taxon>
        <taxon>Peptostreptococcales</taxon>
        <taxon>Thermotaleaceae</taxon>
        <taxon>Marinisporobacter</taxon>
    </lineage>
</organism>
<evidence type="ECO:0000256" key="4">
    <source>
        <dbReference type="ARBA" id="ARBA00023163"/>
    </source>
</evidence>
<dbReference type="Gene3D" id="1.10.10.10">
    <property type="entry name" value="Winged helix-like DNA-binding domain superfamily/Winged helix DNA-binding domain"/>
    <property type="match status" value="1"/>
</dbReference>
<keyword evidence="7" id="KW-1185">Reference proteome</keyword>
<evidence type="ECO:0000313" key="7">
    <source>
        <dbReference type="Proteomes" id="UP000294919"/>
    </source>
</evidence>
<protein>
    <submittedName>
        <fullName evidence="6">DNA-binding transcriptional LysR family regulator</fullName>
    </submittedName>
</protein>
<keyword evidence="4" id="KW-0804">Transcription</keyword>
<dbReference type="PROSITE" id="PS50931">
    <property type="entry name" value="HTH_LYSR"/>
    <property type="match status" value="1"/>
</dbReference>
<dbReference type="OrthoDB" id="9778774at2"/>
<dbReference type="EMBL" id="SLWV01000009">
    <property type="protein sequence ID" value="TCO75234.1"/>
    <property type="molecule type" value="Genomic_DNA"/>
</dbReference>
<dbReference type="PANTHER" id="PTHR30126">
    <property type="entry name" value="HTH-TYPE TRANSCRIPTIONAL REGULATOR"/>
    <property type="match status" value="1"/>
</dbReference>
<evidence type="ECO:0000256" key="3">
    <source>
        <dbReference type="ARBA" id="ARBA00023125"/>
    </source>
</evidence>
<dbReference type="InterPro" id="IPR000847">
    <property type="entry name" value="LysR_HTH_N"/>
</dbReference>
<dbReference type="CDD" id="cd05466">
    <property type="entry name" value="PBP2_LTTR_substrate"/>
    <property type="match status" value="1"/>
</dbReference>
<accession>A0A4R2KNZ4</accession>
<dbReference type="Gene3D" id="3.40.190.290">
    <property type="match status" value="1"/>
</dbReference>
<evidence type="ECO:0000256" key="1">
    <source>
        <dbReference type="ARBA" id="ARBA00009437"/>
    </source>
</evidence>
<dbReference type="AlphaFoldDB" id="A0A4R2KNZ4"/>
<dbReference type="Proteomes" id="UP000294919">
    <property type="component" value="Unassembled WGS sequence"/>
</dbReference>
<dbReference type="InterPro" id="IPR005119">
    <property type="entry name" value="LysR_subst-bd"/>
</dbReference>
<keyword evidence="2" id="KW-0805">Transcription regulation</keyword>
<evidence type="ECO:0000256" key="2">
    <source>
        <dbReference type="ARBA" id="ARBA00023015"/>
    </source>
</evidence>
<dbReference type="Pfam" id="PF00126">
    <property type="entry name" value="HTH_1"/>
    <property type="match status" value="1"/>
</dbReference>
<reference evidence="6 7" key="1">
    <citation type="submission" date="2019-03" db="EMBL/GenBank/DDBJ databases">
        <title>Genomic Encyclopedia of Type Strains, Phase IV (KMG-IV): sequencing the most valuable type-strain genomes for metagenomic binning, comparative biology and taxonomic classification.</title>
        <authorList>
            <person name="Goeker M."/>
        </authorList>
    </citation>
    <scope>NUCLEOTIDE SEQUENCE [LARGE SCALE GENOMIC DNA]</scope>
    <source>
        <strain evidence="6 7">DSM 102940</strain>
    </source>
</reference>